<dbReference type="STRING" id="391735.Veis_2877"/>
<feature type="region of interest" description="Disordered" evidence="1">
    <location>
        <begin position="68"/>
        <end position="89"/>
    </location>
</feature>
<evidence type="ECO:0000313" key="2">
    <source>
        <dbReference type="EMBL" id="ABM58613.1"/>
    </source>
</evidence>
<name>A1WLV6_VEREI</name>
<accession>A1WLV6</accession>
<proteinExistence type="predicted"/>
<dbReference type="Proteomes" id="UP000000374">
    <property type="component" value="Chromosome"/>
</dbReference>
<protein>
    <submittedName>
        <fullName evidence="2">Uncharacterized protein</fullName>
    </submittedName>
</protein>
<keyword evidence="3" id="KW-1185">Reference proteome</keyword>
<sequence>MAERAFVTEVGKAAPAGWRSLSSRSFSSRSLPSRRHFGAHRRAAGIRCFLCGRSRRAAIDALAKNPARRVAPPGAATARAAGLHRRPPADKEARLMARSLSRTNAVAAAAMSTAMAAAPSTAPPARASAAGWPGAKARAAMD</sequence>
<dbReference type="EMBL" id="CP000542">
    <property type="protein sequence ID" value="ABM58613.1"/>
    <property type="molecule type" value="Genomic_DNA"/>
</dbReference>
<reference evidence="3" key="1">
    <citation type="submission" date="2006-12" db="EMBL/GenBank/DDBJ databases">
        <title>Complete sequence of chromosome 1 of Verminephrobacter eiseniae EF01-2.</title>
        <authorList>
            <person name="Copeland A."/>
            <person name="Lucas S."/>
            <person name="Lapidus A."/>
            <person name="Barry K."/>
            <person name="Detter J.C."/>
            <person name="Glavina del Rio T."/>
            <person name="Dalin E."/>
            <person name="Tice H."/>
            <person name="Pitluck S."/>
            <person name="Chertkov O."/>
            <person name="Brettin T."/>
            <person name="Bruce D."/>
            <person name="Han C."/>
            <person name="Tapia R."/>
            <person name="Gilna P."/>
            <person name="Schmutz J."/>
            <person name="Larimer F."/>
            <person name="Land M."/>
            <person name="Hauser L."/>
            <person name="Kyrpides N."/>
            <person name="Kim E."/>
            <person name="Stahl D."/>
            <person name="Richardson P."/>
        </authorList>
    </citation>
    <scope>NUCLEOTIDE SEQUENCE [LARGE SCALE GENOMIC DNA]</scope>
    <source>
        <strain evidence="3">EF01-2</strain>
    </source>
</reference>
<dbReference type="HOGENOM" id="CLU_1814998_0_0_4"/>
<evidence type="ECO:0000313" key="3">
    <source>
        <dbReference type="Proteomes" id="UP000000374"/>
    </source>
</evidence>
<feature type="region of interest" description="Disordered" evidence="1">
    <location>
        <begin position="119"/>
        <end position="142"/>
    </location>
</feature>
<gene>
    <name evidence="2" type="ordered locus">Veis_2877</name>
</gene>
<organism evidence="2 3">
    <name type="scientific">Verminephrobacter eiseniae (strain EF01-2)</name>
    <dbReference type="NCBI Taxonomy" id="391735"/>
    <lineage>
        <taxon>Bacteria</taxon>
        <taxon>Pseudomonadati</taxon>
        <taxon>Pseudomonadota</taxon>
        <taxon>Betaproteobacteria</taxon>
        <taxon>Burkholderiales</taxon>
        <taxon>Comamonadaceae</taxon>
        <taxon>Verminephrobacter</taxon>
    </lineage>
</organism>
<evidence type="ECO:0000256" key="1">
    <source>
        <dbReference type="SAM" id="MobiDB-lite"/>
    </source>
</evidence>
<dbReference type="KEGG" id="vei:Veis_2877"/>
<dbReference type="AlphaFoldDB" id="A1WLV6"/>
<feature type="compositionally biased region" description="Low complexity" evidence="1">
    <location>
        <begin position="68"/>
        <end position="81"/>
    </location>
</feature>